<proteinExistence type="inferred from homology"/>
<dbReference type="Pfam" id="PF13347">
    <property type="entry name" value="MFS_2"/>
    <property type="match status" value="1"/>
</dbReference>
<dbReference type="InterPro" id="IPR039672">
    <property type="entry name" value="MFS_2"/>
</dbReference>
<feature type="transmembrane region" description="Helical" evidence="2">
    <location>
        <begin position="32"/>
        <end position="56"/>
    </location>
</feature>
<keyword evidence="2" id="KW-0472">Membrane</keyword>
<dbReference type="EMBL" id="QXIS01000031">
    <property type="protein sequence ID" value="RIE05908.1"/>
    <property type="molecule type" value="Genomic_DNA"/>
</dbReference>
<feature type="transmembrane region" description="Helical" evidence="2">
    <location>
        <begin position="101"/>
        <end position="120"/>
    </location>
</feature>
<keyword evidence="4" id="KW-1185">Reference proteome</keyword>
<reference evidence="3 4" key="1">
    <citation type="submission" date="2018-09" db="EMBL/GenBank/DDBJ databases">
        <title>Discovery and Ecogenomic Context for Candidatus Cryosericales, a Global Caldiserica Order Active in Thawing Permafrost.</title>
        <authorList>
            <person name="Martinez M.A."/>
            <person name="Woodcroft B.J."/>
            <person name="Ignacio Espinoza J.C."/>
            <person name="Zayed A."/>
            <person name="Singleton C.M."/>
            <person name="Boyd J."/>
            <person name="Li Y.-F."/>
            <person name="Purvine S."/>
            <person name="Maughan H."/>
            <person name="Hodgkins S.B."/>
            <person name="Anderson D."/>
            <person name="Sederholm M."/>
            <person name="Temperton B."/>
            <person name="Saleska S.R."/>
            <person name="Tyson G.W."/>
            <person name="Rich V.I."/>
        </authorList>
    </citation>
    <scope>NUCLEOTIDE SEQUENCE [LARGE SCALE GENOMIC DNA]</scope>
    <source>
        <strain evidence="3 4">SMC7</strain>
    </source>
</reference>
<dbReference type="GO" id="GO:0005886">
    <property type="term" value="C:plasma membrane"/>
    <property type="evidence" value="ECO:0007669"/>
    <property type="project" value="TreeGrafter"/>
</dbReference>
<dbReference type="GO" id="GO:0015293">
    <property type="term" value="F:symporter activity"/>
    <property type="evidence" value="ECO:0007669"/>
    <property type="project" value="InterPro"/>
</dbReference>
<dbReference type="CDD" id="cd17332">
    <property type="entry name" value="MFS_MelB_like"/>
    <property type="match status" value="1"/>
</dbReference>
<dbReference type="GO" id="GO:0008643">
    <property type="term" value="P:carbohydrate transport"/>
    <property type="evidence" value="ECO:0007669"/>
    <property type="project" value="InterPro"/>
</dbReference>
<dbReference type="SUPFAM" id="SSF103473">
    <property type="entry name" value="MFS general substrate transporter"/>
    <property type="match status" value="1"/>
</dbReference>
<comment type="similarity">
    <text evidence="1">Belongs to the sodium:galactoside symporter (TC 2.A.2) family.</text>
</comment>
<feature type="transmembrane region" description="Helical" evidence="2">
    <location>
        <begin position="426"/>
        <end position="450"/>
    </location>
</feature>
<dbReference type="InterPro" id="IPR001927">
    <property type="entry name" value="Na/Gal_symport"/>
</dbReference>
<keyword evidence="2" id="KW-1133">Transmembrane helix</keyword>
<accession>A0A398CZF0</accession>
<sequence>MPSRRCIWRLRTTRARHPEQLMRQRLSFWQKFFYGFGDTSNTVSYTITSLLFLFFLTDVAHLNPALAGVVLLAGKFWDAVTDPLTGYISDHLRTPFGRRRPFFIGAALPFALTFVLMWIVPQQLSQGGLFVYYAFAYSLHITFFTAYAVPYQALAAELTGDYDERTALNSFRMFFSIILGLVAAVVPRAIVERFVSAPRGYVAMAWVAAAIIVVPPIVVFVTTREPPLAAVGRRARDSFMAEVQQVLANKPYRAALLMYLFTWMGVDVVSAVFLYYATYVVHMEAQSSLLFAILFVTAVLFLPFWVWASGRLGKKTAYIAGTAFVVCVLAVIAAVPVPSPWVVYTLLFLAGIGISSSHVLPSAIIPDCIELDELESGTRREGMYYGFSTFLQKLASAGGIALVGVMLSVGGYVAGVVQSPRSVLTIRLLVGGFSGLIFLGGIVAMLFYPITRERYQDIQRQLAERKAAVPPGTGV</sequence>
<dbReference type="GO" id="GO:0006814">
    <property type="term" value="P:sodium ion transport"/>
    <property type="evidence" value="ECO:0007669"/>
    <property type="project" value="InterPro"/>
</dbReference>
<feature type="transmembrane region" description="Helical" evidence="2">
    <location>
        <begin position="203"/>
        <end position="223"/>
    </location>
</feature>
<dbReference type="InterPro" id="IPR036259">
    <property type="entry name" value="MFS_trans_sf"/>
</dbReference>
<dbReference type="Gene3D" id="1.20.1250.20">
    <property type="entry name" value="MFS general substrate transporter like domains"/>
    <property type="match status" value="2"/>
</dbReference>
<feature type="transmembrane region" description="Helical" evidence="2">
    <location>
        <begin position="317"/>
        <end position="335"/>
    </location>
</feature>
<evidence type="ECO:0000313" key="4">
    <source>
        <dbReference type="Proteomes" id="UP000266328"/>
    </source>
</evidence>
<dbReference type="PANTHER" id="PTHR11328">
    <property type="entry name" value="MAJOR FACILITATOR SUPERFAMILY DOMAIN-CONTAINING PROTEIN"/>
    <property type="match status" value="1"/>
</dbReference>
<feature type="transmembrane region" description="Helical" evidence="2">
    <location>
        <begin position="289"/>
        <end position="308"/>
    </location>
</feature>
<evidence type="ECO:0000256" key="1">
    <source>
        <dbReference type="ARBA" id="ARBA00009617"/>
    </source>
</evidence>
<comment type="caution">
    <text evidence="3">The sequence shown here is derived from an EMBL/GenBank/DDBJ whole genome shotgun (WGS) entry which is preliminary data.</text>
</comment>
<dbReference type="PANTHER" id="PTHR11328:SF24">
    <property type="entry name" value="MAJOR FACILITATOR SUPERFAMILY (MFS) PROFILE DOMAIN-CONTAINING PROTEIN"/>
    <property type="match status" value="1"/>
</dbReference>
<evidence type="ECO:0000256" key="2">
    <source>
        <dbReference type="SAM" id="Phobius"/>
    </source>
</evidence>
<feature type="transmembrane region" description="Helical" evidence="2">
    <location>
        <begin position="390"/>
        <end position="414"/>
    </location>
</feature>
<protein>
    <submittedName>
        <fullName evidence="3">MFS transporter</fullName>
    </submittedName>
</protein>
<dbReference type="AlphaFoldDB" id="A0A398CZF0"/>
<dbReference type="Proteomes" id="UP000266328">
    <property type="component" value="Unassembled WGS sequence"/>
</dbReference>
<evidence type="ECO:0000313" key="3">
    <source>
        <dbReference type="EMBL" id="RIE05908.1"/>
    </source>
</evidence>
<organism evidence="3 4">
    <name type="scientific">Candidatus Cryosericum terrychapinii</name>
    <dbReference type="NCBI Taxonomy" id="2290919"/>
    <lineage>
        <taxon>Bacteria</taxon>
        <taxon>Pseudomonadati</taxon>
        <taxon>Caldisericota/Cryosericota group</taxon>
        <taxon>Candidatus Cryosericota</taxon>
        <taxon>Candidatus Cryosericia</taxon>
        <taxon>Candidatus Cryosericales</taxon>
        <taxon>Candidatus Cryosericaceae</taxon>
        <taxon>Candidatus Cryosericum</taxon>
    </lineage>
</organism>
<dbReference type="NCBIfam" id="TIGR00792">
    <property type="entry name" value="gph"/>
    <property type="match status" value="1"/>
</dbReference>
<feature type="transmembrane region" description="Helical" evidence="2">
    <location>
        <begin position="256"/>
        <end position="277"/>
    </location>
</feature>
<feature type="transmembrane region" description="Helical" evidence="2">
    <location>
        <begin position="171"/>
        <end position="191"/>
    </location>
</feature>
<dbReference type="OrthoDB" id="9764596at2"/>
<feature type="transmembrane region" description="Helical" evidence="2">
    <location>
        <begin position="62"/>
        <end position="80"/>
    </location>
</feature>
<keyword evidence="2" id="KW-0812">Transmembrane</keyword>
<name>A0A398CZF0_9BACT</name>
<gene>
    <name evidence="3" type="ORF">SMC7_05050</name>
</gene>
<feature type="transmembrane region" description="Helical" evidence="2">
    <location>
        <begin position="132"/>
        <end position="150"/>
    </location>
</feature>